<dbReference type="EMBL" id="BAABHS010000003">
    <property type="protein sequence ID" value="GAA4952014.1"/>
    <property type="molecule type" value="Genomic_DNA"/>
</dbReference>
<keyword evidence="2" id="KW-0472">Membrane</keyword>
<organism evidence="3 4">
    <name type="scientific">Yinghuangia aomiensis</name>
    <dbReference type="NCBI Taxonomy" id="676205"/>
    <lineage>
        <taxon>Bacteria</taxon>
        <taxon>Bacillati</taxon>
        <taxon>Actinomycetota</taxon>
        <taxon>Actinomycetes</taxon>
        <taxon>Kitasatosporales</taxon>
        <taxon>Streptomycetaceae</taxon>
        <taxon>Yinghuangia</taxon>
    </lineage>
</organism>
<name>A0ABP9GS80_9ACTN</name>
<comment type="caution">
    <text evidence="3">The sequence shown here is derived from an EMBL/GenBank/DDBJ whole genome shotgun (WGS) entry which is preliminary data.</text>
</comment>
<dbReference type="Gene3D" id="3.30.530.20">
    <property type="match status" value="1"/>
</dbReference>
<keyword evidence="2" id="KW-1133">Transmembrane helix</keyword>
<dbReference type="PANTHER" id="PTHR38588:SF1">
    <property type="entry name" value="BLL0334 PROTEIN"/>
    <property type="match status" value="1"/>
</dbReference>
<dbReference type="InterPro" id="IPR023393">
    <property type="entry name" value="START-like_dom_sf"/>
</dbReference>
<evidence type="ECO:0000313" key="4">
    <source>
        <dbReference type="Proteomes" id="UP001500466"/>
    </source>
</evidence>
<feature type="region of interest" description="Disordered" evidence="1">
    <location>
        <begin position="171"/>
        <end position="199"/>
    </location>
</feature>
<feature type="compositionally biased region" description="Low complexity" evidence="1">
    <location>
        <begin position="183"/>
        <end position="199"/>
    </location>
</feature>
<dbReference type="Pfam" id="PF06240">
    <property type="entry name" value="COXG"/>
    <property type="match status" value="1"/>
</dbReference>
<evidence type="ECO:0000256" key="2">
    <source>
        <dbReference type="SAM" id="Phobius"/>
    </source>
</evidence>
<dbReference type="InterPro" id="IPR010419">
    <property type="entry name" value="CO_DH_gsu"/>
</dbReference>
<feature type="transmembrane region" description="Helical" evidence="2">
    <location>
        <begin position="216"/>
        <end position="233"/>
    </location>
</feature>
<keyword evidence="2" id="KW-0812">Transmembrane</keyword>
<evidence type="ECO:0000313" key="3">
    <source>
        <dbReference type="EMBL" id="GAA4952014.1"/>
    </source>
</evidence>
<reference evidence="4" key="1">
    <citation type="journal article" date="2019" name="Int. J. Syst. Evol. Microbiol.">
        <title>The Global Catalogue of Microorganisms (GCM) 10K type strain sequencing project: providing services to taxonomists for standard genome sequencing and annotation.</title>
        <authorList>
            <consortium name="The Broad Institute Genomics Platform"/>
            <consortium name="The Broad Institute Genome Sequencing Center for Infectious Disease"/>
            <person name="Wu L."/>
            <person name="Ma J."/>
        </authorList>
    </citation>
    <scope>NUCLEOTIDE SEQUENCE [LARGE SCALE GENOMIC DNA]</scope>
    <source>
        <strain evidence="4">JCM 17986</strain>
    </source>
</reference>
<evidence type="ECO:0008006" key="5">
    <source>
        <dbReference type="Google" id="ProtNLM"/>
    </source>
</evidence>
<dbReference type="PANTHER" id="PTHR38588">
    <property type="entry name" value="BLL0334 PROTEIN"/>
    <property type="match status" value="1"/>
</dbReference>
<keyword evidence="4" id="KW-1185">Reference proteome</keyword>
<dbReference type="Proteomes" id="UP001500466">
    <property type="component" value="Unassembled WGS sequence"/>
</dbReference>
<sequence>MLPRLGSRGARTLCPRAEEADEPMVYEVVVPIPVRLVWSVFHDPARLADCVPGWSDDAPPRKTGDGAALTGRLRLRAGSTTITYRGSASVTEAEDLPLAVAITAEGIEARGEAPVKALLTIRLDDAGTDTKLVFDGSLTAQGRTAELPPAQLAAALRRVADRFASALAEELAPVRDQETPDTVPARQAAPRAAAEPRPVVVAAAEPEPPRPGLRRFARPALAALVVLLLVRVLRRRSQGLRSSA</sequence>
<proteinExistence type="predicted"/>
<accession>A0ABP9GS80</accession>
<protein>
    <recommendedName>
        <fullName evidence="5">Carbon monoxide dehydrogenase subunit G</fullName>
    </recommendedName>
</protein>
<gene>
    <name evidence="3" type="ORF">GCM10023205_11390</name>
</gene>
<evidence type="ECO:0000256" key="1">
    <source>
        <dbReference type="SAM" id="MobiDB-lite"/>
    </source>
</evidence>
<dbReference type="SUPFAM" id="SSF55961">
    <property type="entry name" value="Bet v1-like"/>
    <property type="match status" value="1"/>
</dbReference>